<dbReference type="OMA" id="VPFDYNF"/>
<reference evidence="6" key="1">
    <citation type="submission" date="2019-06" db="EMBL/GenBank/DDBJ databases">
        <authorList>
            <consortium name="Wellcome Sanger Institute Data Sharing"/>
        </authorList>
    </citation>
    <scope>NUCLEOTIDE SEQUENCE [LARGE SCALE GENOMIC DNA]</scope>
</reference>
<evidence type="ECO:0000256" key="1">
    <source>
        <dbReference type="ARBA" id="ARBA00004175"/>
    </source>
</evidence>
<dbReference type="AlphaFoldDB" id="A0A672ITD5"/>
<dbReference type="GO" id="GO:0046931">
    <property type="term" value="P:pore complex assembly"/>
    <property type="evidence" value="ECO:0007669"/>
    <property type="project" value="InterPro"/>
</dbReference>
<keyword evidence="7" id="KW-1185">Reference proteome</keyword>
<reference evidence="6" key="2">
    <citation type="submission" date="2025-08" db="UniProtKB">
        <authorList>
            <consortium name="Ensembl"/>
        </authorList>
    </citation>
    <scope>IDENTIFICATION</scope>
</reference>
<evidence type="ECO:0000256" key="2">
    <source>
        <dbReference type="ARBA" id="ARBA00004532"/>
    </source>
</evidence>
<proteinExistence type="predicted"/>
<dbReference type="RefSeq" id="XP_029954254.1">
    <property type="nucleotide sequence ID" value="XM_030098394.1"/>
</dbReference>
<dbReference type="Ensembl" id="ENSSFAT00005045627.1">
    <property type="protein sequence ID" value="ENSSFAP00005044070.1"/>
    <property type="gene ID" value="ENSSFAG00005021702.1"/>
</dbReference>
<accession>A0A672ITD5</accession>
<dbReference type="Gene3D" id="2.60.270.20">
    <property type="entry name" value="Cytolysin/lectin"/>
    <property type="match status" value="1"/>
</dbReference>
<dbReference type="Proteomes" id="UP000472267">
    <property type="component" value="Chromosome 8"/>
</dbReference>
<dbReference type="SUPFAM" id="SSF63724">
    <property type="entry name" value="Cytolysin/lectin"/>
    <property type="match status" value="1"/>
</dbReference>
<organism evidence="6 7">
    <name type="scientific">Salarias fasciatus</name>
    <name type="common">Jewelled blenny</name>
    <name type="synonym">Blennius fasciatus</name>
    <dbReference type="NCBI Taxonomy" id="181472"/>
    <lineage>
        <taxon>Eukaryota</taxon>
        <taxon>Metazoa</taxon>
        <taxon>Chordata</taxon>
        <taxon>Craniata</taxon>
        <taxon>Vertebrata</taxon>
        <taxon>Euteleostomi</taxon>
        <taxon>Actinopterygii</taxon>
        <taxon>Neopterygii</taxon>
        <taxon>Teleostei</taxon>
        <taxon>Neoteleostei</taxon>
        <taxon>Acanthomorphata</taxon>
        <taxon>Ovalentaria</taxon>
        <taxon>Blenniimorphae</taxon>
        <taxon>Blenniiformes</taxon>
        <taxon>Blennioidei</taxon>
        <taxon>Blenniidae</taxon>
        <taxon>Salariinae</taxon>
        <taxon>Salarias</taxon>
    </lineage>
</organism>
<dbReference type="Pfam" id="PF06369">
    <property type="entry name" value="Anemone_cytotox"/>
    <property type="match status" value="1"/>
</dbReference>
<dbReference type="GO" id="GO:0015267">
    <property type="term" value="F:channel activity"/>
    <property type="evidence" value="ECO:0007669"/>
    <property type="project" value="InterPro"/>
</dbReference>
<dbReference type="GO" id="GO:0042151">
    <property type="term" value="C:nematocyst"/>
    <property type="evidence" value="ECO:0007669"/>
    <property type="project" value="UniProtKB-SubCell"/>
</dbReference>
<keyword evidence="4" id="KW-0472">Membrane</keyword>
<dbReference type="GO" id="GO:0044218">
    <property type="term" value="C:other organism cell membrane"/>
    <property type="evidence" value="ECO:0007669"/>
    <property type="project" value="UniProtKB-KW"/>
</dbReference>
<evidence type="ECO:0000313" key="6">
    <source>
        <dbReference type="Ensembl" id="ENSSFAP00005044070.1"/>
    </source>
</evidence>
<keyword evidence="4" id="KW-1053">Target membrane</keyword>
<dbReference type="GO" id="GO:0006812">
    <property type="term" value="P:monoatomic cation transport"/>
    <property type="evidence" value="ECO:0007669"/>
    <property type="project" value="InterPro"/>
</dbReference>
<evidence type="ECO:0000256" key="5">
    <source>
        <dbReference type="ARBA" id="ARBA00023331"/>
    </source>
</evidence>
<evidence type="ECO:0000313" key="7">
    <source>
        <dbReference type="Proteomes" id="UP000472267"/>
    </source>
</evidence>
<keyword evidence="5" id="KW-0166">Nematocyst</keyword>
<dbReference type="OrthoDB" id="2304600at2759"/>
<name>A0A672ITD5_SALFA</name>
<reference evidence="6" key="3">
    <citation type="submission" date="2025-09" db="UniProtKB">
        <authorList>
            <consortium name="Ensembl"/>
        </authorList>
    </citation>
    <scope>IDENTIFICATION</scope>
</reference>
<dbReference type="InterPro" id="IPR015926">
    <property type="entry name" value="Cytolysin/lectin"/>
</dbReference>
<dbReference type="InParanoid" id="A0A672ITD5"/>
<keyword evidence="3" id="KW-1052">Target cell membrane</keyword>
<protein>
    <submittedName>
        <fullName evidence="6">Bryoporin-like</fullName>
    </submittedName>
</protein>
<evidence type="ECO:0000256" key="4">
    <source>
        <dbReference type="ARBA" id="ARBA00023298"/>
    </source>
</evidence>
<dbReference type="GO" id="GO:0051715">
    <property type="term" value="P:cytolysis in another organism"/>
    <property type="evidence" value="ECO:0007669"/>
    <property type="project" value="InterPro"/>
</dbReference>
<sequence length="176" mass="19934">MPDNAEAHSHTIGTNRNCTVEITNVTGKYCLIEPMVHMESGFSFAPPQPTLIPNKTEVFSFTKDDNTASGAVGVFTYVLFDRQNRRRVGQLFVMFSVPFDYNFYVNWFGVGLTKGKKDCDEKLFKHMYNDKEQTDFVRHKADGAGIVFRGEDLEVRATMSDGGCAIMKLELYDKMS</sequence>
<dbReference type="GeneID" id="115393409"/>
<dbReference type="GO" id="GO:0046930">
    <property type="term" value="C:pore complex"/>
    <property type="evidence" value="ECO:0007669"/>
    <property type="project" value="InterPro"/>
</dbReference>
<comment type="subcellular location">
    <subcellularLocation>
        <location evidence="2">Nematocyst</location>
    </subcellularLocation>
    <subcellularLocation>
        <location evidence="1">Target cell membrane</location>
    </subcellularLocation>
</comment>
<dbReference type="PANTHER" id="PTHR40388:SF3">
    <property type="entry name" value="DELTA-ACTITOXIN-AEQ1C-LIKE"/>
    <property type="match status" value="1"/>
</dbReference>
<dbReference type="InterPro" id="IPR009104">
    <property type="entry name" value="Anemon_actinoporin-like"/>
</dbReference>
<evidence type="ECO:0000256" key="3">
    <source>
        <dbReference type="ARBA" id="ARBA00022537"/>
    </source>
</evidence>
<gene>
    <name evidence="6" type="primary">LOC115393409</name>
</gene>
<dbReference type="InterPro" id="IPR050677">
    <property type="entry name" value="Actinoporin_PFT"/>
</dbReference>
<dbReference type="PANTHER" id="PTHR40388">
    <property type="entry name" value="BRYOPORIN"/>
    <property type="match status" value="1"/>
</dbReference>